<reference evidence="1 2" key="1">
    <citation type="journal article" date="2022" name="DNA Res.">
        <title>Chromosomal-level genome assembly of the orchid tree Bauhinia variegata (Leguminosae; Cercidoideae) supports the allotetraploid origin hypothesis of Bauhinia.</title>
        <authorList>
            <person name="Zhong Y."/>
            <person name="Chen Y."/>
            <person name="Zheng D."/>
            <person name="Pang J."/>
            <person name="Liu Y."/>
            <person name="Luo S."/>
            <person name="Meng S."/>
            <person name="Qian L."/>
            <person name="Wei D."/>
            <person name="Dai S."/>
            <person name="Zhou R."/>
        </authorList>
    </citation>
    <scope>NUCLEOTIDE SEQUENCE [LARGE SCALE GENOMIC DNA]</scope>
    <source>
        <strain evidence="1">BV-YZ2020</strain>
    </source>
</reference>
<evidence type="ECO:0000313" key="1">
    <source>
        <dbReference type="EMBL" id="KAI4348465.1"/>
    </source>
</evidence>
<accession>A0ACB9PIX5</accession>
<gene>
    <name evidence="1" type="ORF">L6164_009188</name>
</gene>
<evidence type="ECO:0000313" key="2">
    <source>
        <dbReference type="Proteomes" id="UP000828941"/>
    </source>
</evidence>
<sequence length="248" mass="26913">MDTASKLIVEVVEASNLLPKDEHGTSSPYAVVDFYGQRKKTPTAIRDLNPTWNATLAFDVGHGKPSDIFGHVLELNVFHDKNHGPTRRNGFLGRIRLSSDQFVRKGEEALMYCPLEKKGLFNLVQGFIGLKVYLVDEEIPHPPAPPAEEMKPHAPPPESESKPPAEAAPPPESSSEKVEESPASPPQPYQPPTAEPPPEGGKLSEEPPVAEKSEGPATENAAPDSEKPSEPEPPQPPIEENFGLSETT</sequence>
<keyword evidence="2" id="KW-1185">Reference proteome</keyword>
<protein>
    <submittedName>
        <fullName evidence="1">Uncharacterized protein</fullName>
    </submittedName>
</protein>
<comment type="caution">
    <text evidence="1">The sequence shown here is derived from an EMBL/GenBank/DDBJ whole genome shotgun (WGS) entry which is preliminary data.</text>
</comment>
<proteinExistence type="predicted"/>
<name>A0ACB9PIX5_BAUVA</name>
<organism evidence="1 2">
    <name type="scientific">Bauhinia variegata</name>
    <name type="common">Purple orchid tree</name>
    <name type="synonym">Phanera variegata</name>
    <dbReference type="NCBI Taxonomy" id="167791"/>
    <lineage>
        <taxon>Eukaryota</taxon>
        <taxon>Viridiplantae</taxon>
        <taxon>Streptophyta</taxon>
        <taxon>Embryophyta</taxon>
        <taxon>Tracheophyta</taxon>
        <taxon>Spermatophyta</taxon>
        <taxon>Magnoliopsida</taxon>
        <taxon>eudicotyledons</taxon>
        <taxon>Gunneridae</taxon>
        <taxon>Pentapetalae</taxon>
        <taxon>rosids</taxon>
        <taxon>fabids</taxon>
        <taxon>Fabales</taxon>
        <taxon>Fabaceae</taxon>
        <taxon>Cercidoideae</taxon>
        <taxon>Cercideae</taxon>
        <taxon>Bauhiniinae</taxon>
        <taxon>Bauhinia</taxon>
    </lineage>
</organism>
<dbReference type="Proteomes" id="UP000828941">
    <property type="component" value="Chromosome 4"/>
</dbReference>
<dbReference type="EMBL" id="CM039429">
    <property type="protein sequence ID" value="KAI4348465.1"/>
    <property type="molecule type" value="Genomic_DNA"/>
</dbReference>